<dbReference type="Pfam" id="PF13426">
    <property type="entry name" value="PAS_9"/>
    <property type="match status" value="2"/>
</dbReference>
<dbReference type="Pfam" id="PF02518">
    <property type="entry name" value="HATPase_c"/>
    <property type="match status" value="1"/>
</dbReference>
<dbReference type="PROSITE" id="PS50110">
    <property type="entry name" value="RESPONSE_REGULATORY"/>
    <property type="match status" value="1"/>
</dbReference>
<feature type="modified residue" description="4-aspartylphosphate" evidence="6">
    <location>
        <position position="74"/>
    </location>
</feature>
<dbReference type="InterPro" id="IPR035965">
    <property type="entry name" value="PAS-like_dom_sf"/>
</dbReference>
<dbReference type="InterPro" id="IPR003594">
    <property type="entry name" value="HATPase_dom"/>
</dbReference>
<dbReference type="Pfam" id="PF00512">
    <property type="entry name" value="HisKA"/>
    <property type="match status" value="1"/>
</dbReference>
<feature type="domain" description="Response regulatory" evidence="8">
    <location>
        <begin position="21"/>
        <end position="139"/>
    </location>
</feature>
<dbReference type="InterPro" id="IPR005467">
    <property type="entry name" value="His_kinase_dom"/>
</dbReference>
<dbReference type="SMART" id="SM00387">
    <property type="entry name" value="HATPase_c"/>
    <property type="match status" value="1"/>
</dbReference>
<evidence type="ECO:0000256" key="1">
    <source>
        <dbReference type="ARBA" id="ARBA00000085"/>
    </source>
</evidence>
<comment type="catalytic activity">
    <reaction evidence="1">
        <text>ATP + protein L-histidine = ADP + protein N-phospho-L-histidine.</text>
        <dbReference type="EC" id="2.7.13.3"/>
    </reaction>
</comment>
<dbReference type="InterPro" id="IPR036890">
    <property type="entry name" value="HATPase_C_sf"/>
</dbReference>
<dbReference type="InterPro" id="IPR013656">
    <property type="entry name" value="PAS_4"/>
</dbReference>
<dbReference type="InterPro" id="IPR036097">
    <property type="entry name" value="HisK_dim/P_sf"/>
</dbReference>
<dbReference type="CDD" id="cd00130">
    <property type="entry name" value="PAS"/>
    <property type="match status" value="3"/>
</dbReference>
<evidence type="ECO:0000259" key="10">
    <source>
        <dbReference type="PROSITE" id="PS50113"/>
    </source>
</evidence>
<evidence type="ECO:0000259" key="9">
    <source>
        <dbReference type="PROSITE" id="PS50112"/>
    </source>
</evidence>
<sequence>MSTRSGLDDRSSFLPDSKTIEILHVEDDRSFADLVSTFLEREHEAFSVHTETDPREALAALRGDETAYDCVVSDYDMPGLNGLELLERVRRERPNLPFVLFTGKGSEEIASEAITAGVTDYLQKSGGTEQYRVLANRIRNAVERYWAERYMNRGLEAIETARDGISILSEDGHVEYANTACAEVLGYDREDLIGRHWETFYRDDDVEEVYDVLLPEARESRWRGPTTFIRRDDEPVEVDHTLSYTDDGSLICTLSRSNADGAVSRDLSAKERAMDEAPIGIVLTDPRADDNPIVYANEEFGDLTGYDRSEVIGRNCRFLQGERTDEERIDRIRSAIDAEEPVTVELRNYRKDGTEFWNRLRIAPIYDEDDDLYRFVGFQDDVTERKRREDRLRSNSAHLEALFTDSPDMIAVHDADGVIRNANRRLCEELGYTEAELVGRTVWDLDPTVDPKEARSFWAGLPTNEPRRFEGELERRDGSTFPIEIHLIRMDIDGEDRFVAIDRDITEQRARESELLERNERLDRFASVVSHDLRNPLTVAEGRIELLREEHESEHVEEIDDALDRMRGLIEDLLVLAQDGEDALDVSRVELADLTRTCWDAIETGDATLRIETDRTVRADREQLRQLLENLVVNAVEHGGDDVTVTIGDTETGFYVADDGSGLPATDADVFEAGYSTVEGGTGFGLHIVENVVETHDWEVTAENGPAGGARFEISTSAGE</sequence>
<dbReference type="RefSeq" id="WP_149783352.1">
    <property type="nucleotide sequence ID" value="NZ_BAAADP010000005.1"/>
</dbReference>
<dbReference type="SMART" id="SM00388">
    <property type="entry name" value="HisKA"/>
    <property type="match status" value="1"/>
</dbReference>
<dbReference type="Pfam" id="PF08448">
    <property type="entry name" value="PAS_4"/>
    <property type="match status" value="1"/>
</dbReference>
<keyword evidence="3 6" id="KW-0597">Phosphoprotein</keyword>
<dbReference type="NCBIfam" id="TIGR00229">
    <property type="entry name" value="sensory_box"/>
    <property type="match status" value="3"/>
</dbReference>
<evidence type="ECO:0000256" key="4">
    <source>
        <dbReference type="ARBA" id="ARBA00022679"/>
    </source>
</evidence>
<reference evidence="11 12" key="1">
    <citation type="submission" date="2016-10" db="EMBL/GenBank/DDBJ databases">
        <authorList>
            <person name="Varghese N."/>
            <person name="Submissions S."/>
        </authorList>
    </citation>
    <scope>NUCLEOTIDE SEQUENCE [LARGE SCALE GENOMIC DNA]</scope>
    <source>
        <strain evidence="11 12">CGMCC 1.6377</strain>
    </source>
</reference>
<dbReference type="InterPro" id="IPR011006">
    <property type="entry name" value="CheY-like_superfamily"/>
</dbReference>
<feature type="domain" description="Histidine kinase" evidence="7">
    <location>
        <begin position="528"/>
        <end position="720"/>
    </location>
</feature>
<proteinExistence type="predicted"/>
<dbReference type="Gene3D" id="3.30.450.20">
    <property type="entry name" value="PAS domain"/>
    <property type="match status" value="3"/>
</dbReference>
<evidence type="ECO:0000256" key="5">
    <source>
        <dbReference type="ARBA" id="ARBA00022777"/>
    </source>
</evidence>
<dbReference type="Gene3D" id="3.30.565.10">
    <property type="entry name" value="Histidine kinase-like ATPase, C-terminal domain"/>
    <property type="match status" value="1"/>
</dbReference>
<accession>A0A1I2ZKF7</accession>
<name>A0A1I2ZKF7_9EURY</name>
<evidence type="ECO:0000256" key="3">
    <source>
        <dbReference type="ARBA" id="ARBA00022553"/>
    </source>
</evidence>
<dbReference type="InterPro" id="IPR000014">
    <property type="entry name" value="PAS"/>
</dbReference>
<dbReference type="AlphaFoldDB" id="A0A1I2ZKF7"/>
<dbReference type="Pfam" id="PF00072">
    <property type="entry name" value="Response_reg"/>
    <property type="match status" value="1"/>
</dbReference>
<dbReference type="PANTHER" id="PTHR43304:SF1">
    <property type="entry name" value="PAC DOMAIN-CONTAINING PROTEIN"/>
    <property type="match status" value="1"/>
</dbReference>
<dbReference type="SUPFAM" id="SSF47384">
    <property type="entry name" value="Homodimeric domain of signal transducing histidine kinase"/>
    <property type="match status" value="1"/>
</dbReference>
<feature type="domain" description="PAS" evidence="9">
    <location>
        <begin position="147"/>
        <end position="221"/>
    </location>
</feature>
<evidence type="ECO:0000256" key="6">
    <source>
        <dbReference type="PROSITE-ProRule" id="PRU00169"/>
    </source>
</evidence>
<dbReference type="GO" id="GO:0000155">
    <property type="term" value="F:phosphorelay sensor kinase activity"/>
    <property type="evidence" value="ECO:0007669"/>
    <property type="project" value="InterPro"/>
</dbReference>
<dbReference type="EMBL" id="FOPZ01000002">
    <property type="protein sequence ID" value="SFH38190.1"/>
    <property type="molecule type" value="Genomic_DNA"/>
</dbReference>
<dbReference type="CDD" id="cd00082">
    <property type="entry name" value="HisKA"/>
    <property type="match status" value="1"/>
</dbReference>
<feature type="domain" description="PAC" evidence="10">
    <location>
        <begin position="467"/>
        <end position="517"/>
    </location>
</feature>
<evidence type="ECO:0000259" key="8">
    <source>
        <dbReference type="PROSITE" id="PS50110"/>
    </source>
</evidence>
<feature type="domain" description="PAS" evidence="9">
    <location>
        <begin position="266"/>
        <end position="339"/>
    </location>
</feature>
<evidence type="ECO:0000256" key="2">
    <source>
        <dbReference type="ARBA" id="ARBA00012438"/>
    </source>
</evidence>
<dbReference type="Gene3D" id="3.40.50.2300">
    <property type="match status" value="1"/>
</dbReference>
<dbReference type="InterPro" id="IPR001789">
    <property type="entry name" value="Sig_transdc_resp-reg_receiver"/>
</dbReference>
<feature type="domain" description="PAC" evidence="10">
    <location>
        <begin position="342"/>
        <end position="394"/>
    </location>
</feature>
<dbReference type="OrthoDB" id="8127at2157"/>
<dbReference type="SMART" id="SM00091">
    <property type="entry name" value="PAS"/>
    <property type="match status" value="3"/>
</dbReference>
<dbReference type="Proteomes" id="UP000323537">
    <property type="component" value="Unassembled WGS sequence"/>
</dbReference>
<dbReference type="SUPFAM" id="SSF55785">
    <property type="entry name" value="PYP-like sensor domain (PAS domain)"/>
    <property type="match status" value="3"/>
</dbReference>
<organism evidence="11 12">
    <name type="scientific">Halorubrum aquaticum</name>
    <dbReference type="NCBI Taxonomy" id="387340"/>
    <lineage>
        <taxon>Archaea</taxon>
        <taxon>Methanobacteriati</taxon>
        <taxon>Methanobacteriota</taxon>
        <taxon>Stenosarchaea group</taxon>
        <taxon>Halobacteria</taxon>
        <taxon>Halobacteriales</taxon>
        <taxon>Haloferacaceae</taxon>
        <taxon>Halorubrum</taxon>
    </lineage>
</organism>
<keyword evidence="5" id="KW-0418">Kinase</keyword>
<dbReference type="PROSITE" id="PS50109">
    <property type="entry name" value="HIS_KIN"/>
    <property type="match status" value="1"/>
</dbReference>
<gene>
    <name evidence="11" type="ORF">SAMN04488066_102200</name>
</gene>
<dbReference type="SUPFAM" id="SSF52172">
    <property type="entry name" value="CheY-like"/>
    <property type="match status" value="1"/>
</dbReference>
<dbReference type="InterPro" id="IPR052162">
    <property type="entry name" value="Sensor_kinase/Photoreceptor"/>
</dbReference>
<dbReference type="InterPro" id="IPR003661">
    <property type="entry name" value="HisK_dim/P_dom"/>
</dbReference>
<dbReference type="Gene3D" id="1.10.287.130">
    <property type="match status" value="1"/>
</dbReference>
<dbReference type="CDD" id="cd00156">
    <property type="entry name" value="REC"/>
    <property type="match status" value="1"/>
</dbReference>
<keyword evidence="12" id="KW-1185">Reference proteome</keyword>
<feature type="domain" description="PAS" evidence="9">
    <location>
        <begin position="395"/>
        <end position="453"/>
    </location>
</feature>
<protein>
    <recommendedName>
        <fullName evidence="2">histidine kinase</fullName>
        <ecNumber evidence="2">2.7.13.3</ecNumber>
    </recommendedName>
</protein>
<dbReference type="SMART" id="SM00448">
    <property type="entry name" value="REC"/>
    <property type="match status" value="1"/>
</dbReference>
<dbReference type="SMART" id="SM00086">
    <property type="entry name" value="PAC"/>
    <property type="match status" value="2"/>
</dbReference>
<dbReference type="PROSITE" id="PS50112">
    <property type="entry name" value="PAS"/>
    <property type="match status" value="3"/>
</dbReference>
<dbReference type="InterPro" id="IPR000700">
    <property type="entry name" value="PAS-assoc_C"/>
</dbReference>
<dbReference type="EC" id="2.7.13.3" evidence="2"/>
<dbReference type="SUPFAM" id="SSF55874">
    <property type="entry name" value="ATPase domain of HSP90 chaperone/DNA topoisomerase II/histidine kinase"/>
    <property type="match status" value="1"/>
</dbReference>
<dbReference type="PANTHER" id="PTHR43304">
    <property type="entry name" value="PHYTOCHROME-LIKE PROTEIN CPH1"/>
    <property type="match status" value="1"/>
</dbReference>
<dbReference type="InterPro" id="IPR001610">
    <property type="entry name" value="PAC"/>
</dbReference>
<evidence type="ECO:0000259" key="7">
    <source>
        <dbReference type="PROSITE" id="PS50109"/>
    </source>
</evidence>
<evidence type="ECO:0000313" key="12">
    <source>
        <dbReference type="Proteomes" id="UP000323537"/>
    </source>
</evidence>
<keyword evidence="4" id="KW-0808">Transferase</keyword>
<dbReference type="PROSITE" id="PS50113">
    <property type="entry name" value="PAC"/>
    <property type="match status" value="2"/>
</dbReference>
<evidence type="ECO:0000313" key="11">
    <source>
        <dbReference type="EMBL" id="SFH38190.1"/>
    </source>
</evidence>